<keyword evidence="7" id="KW-1185">Reference proteome</keyword>
<gene>
    <name evidence="6" type="ORF">HNP84_008966</name>
</gene>
<dbReference type="FunFam" id="1.10.10.10:FF:000001">
    <property type="entry name" value="LysR family transcriptional regulator"/>
    <property type="match status" value="1"/>
</dbReference>
<evidence type="ECO:0000256" key="2">
    <source>
        <dbReference type="ARBA" id="ARBA00023015"/>
    </source>
</evidence>
<dbReference type="Gene3D" id="1.10.10.10">
    <property type="entry name" value="Winged helix-like DNA-binding domain superfamily/Winged helix DNA-binding domain"/>
    <property type="match status" value="1"/>
</dbReference>
<name>A0A840PMG9_9ACTN</name>
<comment type="caution">
    <text evidence="6">The sequence shown here is derived from an EMBL/GenBank/DDBJ whole genome shotgun (WGS) entry which is preliminary data.</text>
</comment>
<comment type="similarity">
    <text evidence="1">Belongs to the LysR transcriptional regulatory family.</text>
</comment>
<evidence type="ECO:0000259" key="5">
    <source>
        <dbReference type="PROSITE" id="PS50931"/>
    </source>
</evidence>
<keyword evidence="2" id="KW-0805">Transcription regulation</keyword>
<feature type="domain" description="HTH lysR-type" evidence="5">
    <location>
        <begin position="1"/>
        <end position="58"/>
    </location>
</feature>
<dbReference type="CDD" id="cd08414">
    <property type="entry name" value="PBP2_LTTR_aromatics_like"/>
    <property type="match status" value="1"/>
</dbReference>
<dbReference type="GO" id="GO:0003677">
    <property type="term" value="F:DNA binding"/>
    <property type="evidence" value="ECO:0007669"/>
    <property type="project" value="UniProtKB-KW"/>
</dbReference>
<evidence type="ECO:0000256" key="4">
    <source>
        <dbReference type="ARBA" id="ARBA00023163"/>
    </source>
</evidence>
<dbReference type="Pfam" id="PF00126">
    <property type="entry name" value="HTH_1"/>
    <property type="match status" value="1"/>
</dbReference>
<evidence type="ECO:0000313" key="6">
    <source>
        <dbReference type="EMBL" id="MBB5139203.1"/>
    </source>
</evidence>
<accession>A0A840PMG9</accession>
<dbReference type="Pfam" id="PF03466">
    <property type="entry name" value="LysR_substrate"/>
    <property type="match status" value="1"/>
</dbReference>
<evidence type="ECO:0000256" key="3">
    <source>
        <dbReference type="ARBA" id="ARBA00023125"/>
    </source>
</evidence>
<dbReference type="InterPro" id="IPR005119">
    <property type="entry name" value="LysR_subst-bd"/>
</dbReference>
<dbReference type="PRINTS" id="PR00039">
    <property type="entry name" value="HTHLYSR"/>
</dbReference>
<dbReference type="InterPro" id="IPR000847">
    <property type="entry name" value="LysR_HTH_N"/>
</dbReference>
<dbReference type="SUPFAM" id="SSF53850">
    <property type="entry name" value="Periplasmic binding protein-like II"/>
    <property type="match status" value="1"/>
</dbReference>
<dbReference type="PANTHER" id="PTHR30346:SF0">
    <property type="entry name" value="HCA OPERON TRANSCRIPTIONAL ACTIVATOR HCAR"/>
    <property type="match status" value="1"/>
</dbReference>
<keyword evidence="3 6" id="KW-0238">DNA-binding</keyword>
<dbReference type="InterPro" id="IPR036390">
    <property type="entry name" value="WH_DNA-bd_sf"/>
</dbReference>
<evidence type="ECO:0000313" key="7">
    <source>
        <dbReference type="Proteomes" id="UP000578449"/>
    </source>
</evidence>
<dbReference type="RefSeq" id="WP_185056048.1">
    <property type="nucleotide sequence ID" value="NZ_BAABIX010000026.1"/>
</dbReference>
<dbReference type="AlphaFoldDB" id="A0A840PMG9"/>
<keyword evidence="4" id="KW-0804">Transcription</keyword>
<dbReference type="InterPro" id="IPR036388">
    <property type="entry name" value="WH-like_DNA-bd_sf"/>
</dbReference>
<dbReference type="PROSITE" id="PS50931">
    <property type="entry name" value="HTH_LYSR"/>
    <property type="match status" value="1"/>
</dbReference>
<sequence length="301" mass="32983">MEFQQMTSFVAVAEENNFSRAARRLRIAQSSVSLQLKRLERELGVQLVSRASQPVRLTPAGEAFLGEVRQVLDLAGQAVEEARGVAAGRAGTIRVGFNFVAGRLVLPATLRRMHAEHPSLNVELTCMHSGPQLRALADGELDVALVFGAQQRRGWRSMPVLRVELVAMVDKRHRWARRDAVGFRELAGQRCVLFGREMCPAMYDEIQSAAARTGTRLDIVEEINDPLATAVAVRTRQVVGFTSAPRWDQSAAAGLVTVPLVGPVPTLPVHAVWRADRAPGPVEAFLRCLNATRVRKGVRSA</sequence>
<proteinExistence type="inferred from homology"/>
<dbReference type="PANTHER" id="PTHR30346">
    <property type="entry name" value="TRANSCRIPTIONAL DUAL REGULATOR HCAR-RELATED"/>
    <property type="match status" value="1"/>
</dbReference>
<dbReference type="Proteomes" id="UP000578449">
    <property type="component" value="Unassembled WGS sequence"/>
</dbReference>
<protein>
    <submittedName>
        <fullName evidence="6">DNA-binding transcriptional LysR family regulator</fullName>
    </submittedName>
</protein>
<dbReference type="GO" id="GO:0003700">
    <property type="term" value="F:DNA-binding transcription factor activity"/>
    <property type="evidence" value="ECO:0007669"/>
    <property type="project" value="InterPro"/>
</dbReference>
<organism evidence="6 7">
    <name type="scientific">Thermocatellispora tengchongensis</name>
    <dbReference type="NCBI Taxonomy" id="1073253"/>
    <lineage>
        <taxon>Bacteria</taxon>
        <taxon>Bacillati</taxon>
        <taxon>Actinomycetota</taxon>
        <taxon>Actinomycetes</taxon>
        <taxon>Streptosporangiales</taxon>
        <taxon>Streptosporangiaceae</taxon>
        <taxon>Thermocatellispora</taxon>
    </lineage>
</organism>
<dbReference type="EMBL" id="JACHGN010000028">
    <property type="protein sequence ID" value="MBB5139203.1"/>
    <property type="molecule type" value="Genomic_DNA"/>
</dbReference>
<dbReference type="GO" id="GO:0032993">
    <property type="term" value="C:protein-DNA complex"/>
    <property type="evidence" value="ECO:0007669"/>
    <property type="project" value="TreeGrafter"/>
</dbReference>
<dbReference type="SUPFAM" id="SSF46785">
    <property type="entry name" value="Winged helix' DNA-binding domain"/>
    <property type="match status" value="1"/>
</dbReference>
<evidence type="ECO:0000256" key="1">
    <source>
        <dbReference type="ARBA" id="ARBA00009437"/>
    </source>
</evidence>
<reference evidence="6 7" key="1">
    <citation type="submission" date="2020-08" db="EMBL/GenBank/DDBJ databases">
        <title>Genomic Encyclopedia of Type Strains, Phase IV (KMG-IV): sequencing the most valuable type-strain genomes for metagenomic binning, comparative biology and taxonomic classification.</title>
        <authorList>
            <person name="Goeker M."/>
        </authorList>
    </citation>
    <scope>NUCLEOTIDE SEQUENCE [LARGE SCALE GENOMIC DNA]</scope>
    <source>
        <strain evidence="6 7">DSM 45615</strain>
    </source>
</reference>
<dbReference type="Gene3D" id="3.40.190.10">
    <property type="entry name" value="Periplasmic binding protein-like II"/>
    <property type="match status" value="2"/>
</dbReference>